<evidence type="ECO:0000313" key="2">
    <source>
        <dbReference type="EMBL" id="TMJ08940.1"/>
    </source>
</evidence>
<dbReference type="CDD" id="cd07740">
    <property type="entry name" value="metallo-hydrolase-like_MBL-fold"/>
    <property type="match status" value="1"/>
</dbReference>
<dbReference type="Pfam" id="PF12706">
    <property type="entry name" value="Lactamase_B_2"/>
    <property type="match status" value="1"/>
</dbReference>
<dbReference type="SMART" id="SM00849">
    <property type="entry name" value="Lactamase_B"/>
    <property type="match status" value="1"/>
</dbReference>
<sequence length="244" mass="26594">MRIRFLGSGDAFGSGGRLQTCILLETPAGGVLVDCGASALIAMRRFAVEPNTIDTILLSHLHGDHFGGIPFFILDAQLVSKRIRPLVIAGPVGTKERIHRVMEVLFPGSSTIPRGFKVEIVELEPERPQAVGPITVTAYLVDHASGAPALALRMTCAGKTVTYTGDTAWTDALIPAARGSDLLIAEAYFYDKRVPFHLDLQTLLSHLPELRTERLVITHMSADMLRRLDALPCEWAEDGKLTEL</sequence>
<reference evidence="2 3" key="1">
    <citation type="journal article" date="2019" name="Nat. Microbiol.">
        <title>Mediterranean grassland soil C-N compound turnover is dependent on rainfall and depth, and is mediated by genomically divergent microorganisms.</title>
        <authorList>
            <person name="Diamond S."/>
            <person name="Andeer P.F."/>
            <person name="Li Z."/>
            <person name="Crits-Christoph A."/>
            <person name="Burstein D."/>
            <person name="Anantharaman K."/>
            <person name="Lane K.R."/>
            <person name="Thomas B.C."/>
            <person name="Pan C."/>
            <person name="Northen T.R."/>
            <person name="Banfield J.F."/>
        </authorList>
    </citation>
    <scope>NUCLEOTIDE SEQUENCE [LARGE SCALE GENOMIC DNA]</scope>
    <source>
        <strain evidence="2">NP_2</strain>
    </source>
</reference>
<accession>A0A537LLV8</accession>
<name>A0A537LLV8_9BACT</name>
<dbReference type="EMBL" id="VBAJ01000074">
    <property type="protein sequence ID" value="TMJ08940.1"/>
    <property type="molecule type" value="Genomic_DNA"/>
</dbReference>
<dbReference type="GO" id="GO:0042781">
    <property type="term" value="F:3'-tRNA processing endoribonuclease activity"/>
    <property type="evidence" value="ECO:0007669"/>
    <property type="project" value="TreeGrafter"/>
</dbReference>
<dbReference type="SUPFAM" id="SSF56281">
    <property type="entry name" value="Metallo-hydrolase/oxidoreductase"/>
    <property type="match status" value="1"/>
</dbReference>
<evidence type="ECO:0000313" key="3">
    <source>
        <dbReference type="Proteomes" id="UP000318661"/>
    </source>
</evidence>
<organism evidence="2 3">
    <name type="scientific">Candidatus Segetimicrobium genomatis</name>
    <dbReference type="NCBI Taxonomy" id="2569760"/>
    <lineage>
        <taxon>Bacteria</taxon>
        <taxon>Bacillati</taxon>
        <taxon>Candidatus Sysuimicrobiota</taxon>
        <taxon>Candidatus Sysuimicrobiia</taxon>
        <taxon>Candidatus Sysuimicrobiales</taxon>
        <taxon>Candidatus Segetimicrobiaceae</taxon>
        <taxon>Candidatus Segetimicrobium</taxon>
    </lineage>
</organism>
<dbReference type="InterPro" id="IPR036866">
    <property type="entry name" value="RibonucZ/Hydroxyglut_hydro"/>
</dbReference>
<comment type="caution">
    <text evidence="2">The sequence shown here is derived from an EMBL/GenBank/DDBJ whole genome shotgun (WGS) entry which is preliminary data.</text>
</comment>
<dbReference type="PANTHER" id="PTHR46018">
    <property type="entry name" value="ZINC PHOSPHODIESTERASE ELAC PROTEIN 1"/>
    <property type="match status" value="1"/>
</dbReference>
<dbReference type="Gene3D" id="3.60.15.10">
    <property type="entry name" value="Ribonuclease Z/Hydroxyacylglutathione hydrolase-like"/>
    <property type="match status" value="1"/>
</dbReference>
<gene>
    <name evidence="2" type="ORF">E6G99_03540</name>
</gene>
<dbReference type="Proteomes" id="UP000318661">
    <property type="component" value="Unassembled WGS sequence"/>
</dbReference>
<dbReference type="InterPro" id="IPR001279">
    <property type="entry name" value="Metallo-B-lactamas"/>
</dbReference>
<dbReference type="AlphaFoldDB" id="A0A537LLV8"/>
<dbReference type="PANTHER" id="PTHR46018:SF7">
    <property type="entry name" value="RIBONUCLEASE Z"/>
    <property type="match status" value="1"/>
</dbReference>
<protein>
    <submittedName>
        <fullName evidence="2">MBL fold metallo-hydrolase</fullName>
    </submittedName>
</protein>
<proteinExistence type="predicted"/>
<evidence type="ECO:0000259" key="1">
    <source>
        <dbReference type="SMART" id="SM00849"/>
    </source>
</evidence>
<keyword evidence="2" id="KW-0378">Hydrolase</keyword>
<feature type="domain" description="Metallo-beta-lactamase" evidence="1">
    <location>
        <begin position="18"/>
        <end position="219"/>
    </location>
</feature>